<dbReference type="Gramene" id="KOM27710">
    <property type="protein sequence ID" value="KOM27710"/>
    <property type="gene ID" value="LR48_Vigan452s000900"/>
</dbReference>
<dbReference type="AlphaFoldDB" id="A0A0L9TAR5"/>
<proteinExistence type="predicted"/>
<evidence type="ECO:0000313" key="1">
    <source>
        <dbReference type="EMBL" id="KOM27710.1"/>
    </source>
</evidence>
<protein>
    <submittedName>
        <fullName evidence="1">Uncharacterized protein</fullName>
    </submittedName>
</protein>
<organism evidence="1 2">
    <name type="scientific">Phaseolus angularis</name>
    <name type="common">Azuki bean</name>
    <name type="synonym">Vigna angularis</name>
    <dbReference type="NCBI Taxonomy" id="3914"/>
    <lineage>
        <taxon>Eukaryota</taxon>
        <taxon>Viridiplantae</taxon>
        <taxon>Streptophyta</taxon>
        <taxon>Embryophyta</taxon>
        <taxon>Tracheophyta</taxon>
        <taxon>Spermatophyta</taxon>
        <taxon>Magnoliopsida</taxon>
        <taxon>eudicotyledons</taxon>
        <taxon>Gunneridae</taxon>
        <taxon>Pentapetalae</taxon>
        <taxon>rosids</taxon>
        <taxon>fabids</taxon>
        <taxon>Fabales</taxon>
        <taxon>Fabaceae</taxon>
        <taxon>Papilionoideae</taxon>
        <taxon>50 kb inversion clade</taxon>
        <taxon>NPAAA clade</taxon>
        <taxon>indigoferoid/millettioid clade</taxon>
        <taxon>Phaseoleae</taxon>
        <taxon>Vigna</taxon>
    </lineage>
</organism>
<evidence type="ECO:0000313" key="2">
    <source>
        <dbReference type="Proteomes" id="UP000053144"/>
    </source>
</evidence>
<accession>A0A0L9TAR5</accession>
<dbReference type="Proteomes" id="UP000053144">
    <property type="component" value="Unassembled WGS sequence"/>
</dbReference>
<dbReference type="EMBL" id="KQ258391">
    <property type="protein sequence ID" value="KOM27710.1"/>
    <property type="molecule type" value="Genomic_DNA"/>
</dbReference>
<gene>
    <name evidence="1" type="ORF">LR48_Vigan452s000900</name>
</gene>
<sequence>MASDSSPNFNNVGGNVRPWKITYAWQLENETPQQRTWQLQKEAFQQRTPGVALHGAWSAERCAKCVSFGERDSSLTNQVSRLEESGTQSPKLLSTVTHQAFLRIPSQHRRNVRLDQVKGFSETEVSTP</sequence>
<name>A0A0L9TAR5_PHAAN</name>
<reference evidence="2" key="1">
    <citation type="journal article" date="2015" name="Proc. Natl. Acad. Sci. U.S.A.">
        <title>Genome sequencing of adzuki bean (Vigna angularis) provides insight into high starch and low fat accumulation and domestication.</title>
        <authorList>
            <person name="Yang K."/>
            <person name="Tian Z."/>
            <person name="Chen C."/>
            <person name="Luo L."/>
            <person name="Zhao B."/>
            <person name="Wang Z."/>
            <person name="Yu L."/>
            <person name="Li Y."/>
            <person name="Sun Y."/>
            <person name="Li W."/>
            <person name="Chen Y."/>
            <person name="Li Y."/>
            <person name="Zhang Y."/>
            <person name="Ai D."/>
            <person name="Zhao J."/>
            <person name="Shang C."/>
            <person name="Ma Y."/>
            <person name="Wu B."/>
            <person name="Wang M."/>
            <person name="Gao L."/>
            <person name="Sun D."/>
            <person name="Zhang P."/>
            <person name="Guo F."/>
            <person name="Wang W."/>
            <person name="Li Y."/>
            <person name="Wang J."/>
            <person name="Varshney R.K."/>
            <person name="Wang J."/>
            <person name="Ling H.Q."/>
            <person name="Wan P."/>
        </authorList>
    </citation>
    <scope>NUCLEOTIDE SEQUENCE</scope>
    <source>
        <strain evidence="2">cv. Jingnong 6</strain>
    </source>
</reference>